<dbReference type="AlphaFoldDB" id="A0A2P2Q9C0"/>
<evidence type="ECO:0000313" key="2">
    <source>
        <dbReference type="EMBL" id="MBX63586.1"/>
    </source>
</evidence>
<name>A0A2P2Q9C0_RHIMU</name>
<evidence type="ECO:0000256" key="1">
    <source>
        <dbReference type="SAM" id="Phobius"/>
    </source>
</evidence>
<accession>A0A2P2Q9C0</accession>
<keyword evidence="1" id="KW-1133">Transmembrane helix</keyword>
<protein>
    <submittedName>
        <fullName evidence="2">Uncharacterized protein</fullName>
    </submittedName>
</protein>
<reference evidence="2" key="1">
    <citation type="submission" date="2018-02" db="EMBL/GenBank/DDBJ databases">
        <title>Rhizophora mucronata_Transcriptome.</title>
        <authorList>
            <person name="Meera S.P."/>
            <person name="Sreeshan A."/>
            <person name="Augustine A."/>
        </authorList>
    </citation>
    <scope>NUCLEOTIDE SEQUENCE</scope>
    <source>
        <tissue evidence="2">Leaf</tissue>
    </source>
</reference>
<sequence length="42" mass="4670">MCSMGPLMLLMFSYIVLVIFFILGETSLVCNLRGRKSSILDG</sequence>
<feature type="transmembrane region" description="Helical" evidence="1">
    <location>
        <begin position="6"/>
        <end position="30"/>
    </location>
</feature>
<keyword evidence="1" id="KW-0472">Membrane</keyword>
<organism evidence="2">
    <name type="scientific">Rhizophora mucronata</name>
    <name type="common">Asiatic mangrove</name>
    <dbReference type="NCBI Taxonomy" id="61149"/>
    <lineage>
        <taxon>Eukaryota</taxon>
        <taxon>Viridiplantae</taxon>
        <taxon>Streptophyta</taxon>
        <taxon>Embryophyta</taxon>
        <taxon>Tracheophyta</taxon>
        <taxon>Spermatophyta</taxon>
        <taxon>Magnoliopsida</taxon>
        <taxon>eudicotyledons</taxon>
        <taxon>Gunneridae</taxon>
        <taxon>Pentapetalae</taxon>
        <taxon>rosids</taxon>
        <taxon>fabids</taxon>
        <taxon>Malpighiales</taxon>
        <taxon>Rhizophoraceae</taxon>
        <taxon>Rhizophora</taxon>
    </lineage>
</organism>
<proteinExistence type="predicted"/>
<keyword evidence="1" id="KW-0812">Transmembrane</keyword>
<dbReference type="EMBL" id="GGEC01083102">
    <property type="protein sequence ID" value="MBX63586.1"/>
    <property type="molecule type" value="Transcribed_RNA"/>
</dbReference>